<feature type="chain" id="PRO_5019106566" evidence="3">
    <location>
        <begin position="33"/>
        <end position="341"/>
    </location>
</feature>
<dbReference type="PANTHER" id="PTHR43798:SF33">
    <property type="entry name" value="HYDROLASE, PUTATIVE (AFU_ORTHOLOGUE AFUA_2G14860)-RELATED"/>
    <property type="match status" value="1"/>
</dbReference>
<keyword evidence="2 5" id="KW-0378">Hydrolase</keyword>
<name>A0A432LZJ1_9GAMM</name>
<dbReference type="SUPFAM" id="SSF53474">
    <property type="entry name" value="alpha/beta-Hydrolases"/>
    <property type="match status" value="1"/>
</dbReference>
<comment type="similarity">
    <text evidence="1">Belongs to the peptidase S33 family.</text>
</comment>
<dbReference type="InterPro" id="IPR029058">
    <property type="entry name" value="AB_hydrolase_fold"/>
</dbReference>
<sequence length="341" mass="37073">MRAAFESGLVMTRLLARIGFALLVVLATSAHADDLRHDAVINGVRLTYWESRPIQSNDVPVVYLHGGPGYNVYSFRKTAGAALAKTVPMVYLDERGSGASERPWTGDYSFPTIVQDIEGLRKALGVQRMVVMGHSFGGILAAEYAAAYPDHVAKLILVDAAIDMPGALKAWVETFQQAYPDAYAKALGTAEGKALQATSADEACQLSRARFAFMGAALRLLPNSQAFRDLQQFHQHSALDEQKRLDSQSGYRNTGEIGTALLSPGGSMVCYRVADPQTLSMPTLVIVGAYDRAVGVAPQKALAAKLPRGRFVEFEQSAHFPYQEEPDGFQREVLQFLSASK</sequence>
<comment type="caution">
    <text evidence="5">The sequence shown here is derived from an EMBL/GenBank/DDBJ whole genome shotgun (WGS) entry which is preliminary data.</text>
</comment>
<evidence type="ECO:0000256" key="3">
    <source>
        <dbReference type="SAM" id="SignalP"/>
    </source>
</evidence>
<dbReference type="Proteomes" id="UP000274358">
    <property type="component" value="Unassembled WGS sequence"/>
</dbReference>
<evidence type="ECO:0000256" key="2">
    <source>
        <dbReference type="ARBA" id="ARBA00022801"/>
    </source>
</evidence>
<dbReference type="Gene3D" id="3.40.50.1820">
    <property type="entry name" value="alpha/beta hydrolase"/>
    <property type="match status" value="1"/>
</dbReference>
<reference evidence="5 6" key="1">
    <citation type="submission" date="2018-12" db="EMBL/GenBank/DDBJ databases">
        <title>Dyella dinghuensis sp. nov. DHOA06 and Dyella choica sp. nov. 4M-K27, isolated from forest soil.</title>
        <authorList>
            <person name="Qiu L.-H."/>
            <person name="Gao Z.-H."/>
        </authorList>
    </citation>
    <scope>NUCLEOTIDE SEQUENCE [LARGE SCALE GENOMIC DNA]</scope>
    <source>
        <strain evidence="5 6">4M-K27</strain>
    </source>
</reference>
<feature type="signal peptide" evidence="3">
    <location>
        <begin position="1"/>
        <end position="32"/>
    </location>
</feature>
<dbReference type="GO" id="GO:0008233">
    <property type="term" value="F:peptidase activity"/>
    <property type="evidence" value="ECO:0007669"/>
    <property type="project" value="InterPro"/>
</dbReference>
<evidence type="ECO:0000259" key="4">
    <source>
        <dbReference type="Pfam" id="PF00561"/>
    </source>
</evidence>
<dbReference type="EMBL" id="RYYV01000037">
    <property type="protein sequence ID" value="RUL69183.1"/>
    <property type="molecule type" value="Genomic_DNA"/>
</dbReference>
<feature type="domain" description="AB hydrolase-1" evidence="4">
    <location>
        <begin position="60"/>
        <end position="326"/>
    </location>
</feature>
<dbReference type="Pfam" id="PF00561">
    <property type="entry name" value="Abhydrolase_1"/>
    <property type="match status" value="1"/>
</dbReference>
<protein>
    <submittedName>
        <fullName evidence="5">Alpha/beta hydrolase</fullName>
    </submittedName>
</protein>
<dbReference type="PANTHER" id="PTHR43798">
    <property type="entry name" value="MONOACYLGLYCEROL LIPASE"/>
    <property type="match status" value="1"/>
</dbReference>
<evidence type="ECO:0000313" key="6">
    <source>
        <dbReference type="Proteomes" id="UP000274358"/>
    </source>
</evidence>
<dbReference type="InterPro" id="IPR000073">
    <property type="entry name" value="AB_hydrolase_1"/>
</dbReference>
<dbReference type="InterPro" id="IPR002410">
    <property type="entry name" value="Peptidase_S33"/>
</dbReference>
<accession>A0A432LZJ1</accession>
<dbReference type="InterPro" id="IPR050266">
    <property type="entry name" value="AB_hydrolase_sf"/>
</dbReference>
<proteinExistence type="inferred from homology"/>
<keyword evidence="3" id="KW-0732">Signal</keyword>
<dbReference type="AlphaFoldDB" id="A0A432LZJ1"/>
<gene>
    <name evidence="5" type="ORF">EKH80_22910</name>
</gene>
<dbReference type="GO" id="GO:0016020">
    <property type="term" value="C:membrane"/>
    <property type="evidence" value="ECO:0007669"/>
    <property type="project" value="TreeGrafter"/>
</dbReference>
<keyword evidence="6" id="KW-1185">Reference proteome</keyword>
<dbReference type="PRINTS" id="PR00793">
    <property type="entry name" value="PROAMNOPTASE"/>
</dbReference>
<evidence type="ECO:0000313" key="5">
    <source>
        <dbReference type="EMBL" id="RUL69183.1"/>
    </source>
</evidence>
<evidence type="ECO:0000256" key="1">
    <source>
        <dbReference type="ARBA" id="ARBA00010088"/>
    </source>
</evidence>
<organism evidence="5 6">
    <name type="scientific">Dyella choica</name>
    <dbReference type="NCBI Taxonomy" id="1927959"/>
    <lineage>
        <taxon>Bacteria</taxon>
        <taxon>Pseudomonadati</taxon>
        <taxon>Pseudomonadota</taxon>
        <taxon>Gammaproteobacteria</taxon>
        <taxon>Lysobacterales</taxon>
        <taxon>Rhodanobacteraceae</taxon>
        <taxon>Dyella</taxon>
    </lineage>
</organism>
<dbReference type="GO" id="GO:0006508">
    <property type="term" value="P:proteolysis"/>
    <property type="evidence" value="ECO:0007669"/>
    <property type="project" value="InterPro"/>
</dbReference>